<gene>
    <name evidence="10" type="ORF">E2636_12115</name>
</gene>
<dbReference type="InterPro" id="IPR003593">
    <property type="entry name" value="AAA+_ATPase"/>
</dbReference>
<dbReference type="SMART" id="SM00382">
    <property type="entry name" value="AAA"/>
    <property type="match status" value="1"/>
</dbReference>
<dbReference type="FunFam" id="3.40.50.300:FF:000425">
    <property type="entry name" value="Probable ABC transporter, ATP-binding subunit"/>
    <property type="match status" value="1"/>
</dbReference>
<evidence type="ECO:0000256" key="1">
    <source>
        <dbReference type="ARBA" id="ARBA00005417"/>
    </source>
</evidence>
<dbReference type="InterPro" id="IPR027417">
    <property type="entry name" value="P-loop_NTPase"/>
</dbReference>
<evidence type="ECO:0000256" key="3">
    <source>
        <dbReference type="ARBA" id="ARBA00022741"/>
    </source>
</evidence>
<evidence type="ECO:0000256" key="5">
    <source>
        <dbReference type="ARBA" id="ARBA00052482"/>
    </source>
</evidence>
<evidence type="ECO:0000256" key="8">
    <source>
        <dbReference type="ARBA" id="ARBA00070305"/>
    </source>
</evidence>
<accession>A0A4P6ZZF4</accession>
<reference evidence="10 11" key="1">
    <citation type="submission" date="2019-03" db="EMBL/GenBank/DDBJ databases">
        <title>Complete genome sequence of Paenisporosarcina antarctica CGMCC 1.6503T.</title>
        <authorList>
            <person name="Rong J.-C."/>
            <person name="Chi N.-Y."/>
            <person name="Zhang Q.-F."/>
        </authorList>
    </citation>
    <scope>NUCLEOTIDE SEQUENCE [LARGE SCALE GENOMIC DNA]</scope>
    <source>
        <strain evidence="10 11">CGMCC 1.6503</strain>
    </source>
</reference>
<dbReference type="AlphaFoldDB" id="A0A4P6ZZF4"/>
<keyword evidence="2" id="KW-0813">Transport</keyword>
<dbReference type="EMBL" id="CP038015">
    <property type="protein sequence ID" value="QBP41847.1"/>
    <property type="molecule type" value="Genomic_DNA"/>
</dbReference>
<evidence type="ECO:0000313" key="10">
    <source>
        <dbReference type="EMBL" id="QBP41847.1"/>
    </source>
</evidence>
<organism evidence="10 11">
    <name type="scientific">Paenisporosarcina antarctica</name>
    <dbReference type="NCBI Taxonomy" id="417367"/>
    <lineage>
        <taxon>Bacteria</taxon>
        <taxon>Bacillati</taxon>
        <taxon>Bacillota</taxon>
        <taxon>Bacilli</taxon>
        <taxon>Bacillales</taxon>
        <taxon>Caryophanaceae</taxon>
        <taxon>Paenisporosarcina</taxon>
    </lineage>
</organism>
<dbReference type="OrthoDB" id="9802264at2"/>
<dbReference type="PANTHER" id="PTHR43117:SF4">
    <property type="entry name" value="OSMOPROTECTANT IMPORT ATP-BINDING PROTEIN OSMV"/>
    <property type="match status" value="1"/>
</dbReference>
<evidence type="ECO:0000256" key="4">
    <source>
        <dbReference type="ARBA" id="ARBA00022840"/>
    </source>
</evidence>
<evidence type="ECO:0000259" key="9">
    <source>
        <dbReference type="PROSITE" id="PS50893"/>
    </source>
</evidence>
<evidence type="ECO:0000256" key="7">
    <source>
        <dbReference type="ARBA" id="ARBA00066388"/>
    </source>
</evidence>
<comment type="subunit">
    <text evidence="6">The complex is composed of two ATP-binding proteins (OpuCA), two transmembrane proteins (OpuCB and OpuCD) and a solute-binding protein (OpuCC).</text>
</comment>
<keyword evidence="4 10" id="KW-0067">ATP-binding</keyword>
<dbReference type="EC" id="7.6.2.9" evidence="7"/>
<dbReference type="KEGG" id="panc:E2636_12115"/>
<evidence type="ECO:0000256" key="2">
    <source>
        <dbReference type="ARBA" id="ARBA00022448"/>
    </source>
</evidence>
<proteinExistence type="inferred from homology"/>
<dbReference type="GO" id="GO:0005524">
    <property type="term" value="F:ATP binding"/>
    <property type="evidence" value="ECO:0007669"/>
    <property type="project" value="UniProtKB-KW"/>
</dbReference>
<dbReference type="Gene3D" id="3.40.50.300">
    <property type="entry name" value="P-loop containing nucleotide triphosphate hydrolases"/>
    <property type="match status" value="1"/>
</dbReference>
<comment type="catalytic activity">
    <reaction evidence="5">
        <text>a quaternary ammonium(out) + ATP + H2O = a quaternary ammonium(in) + ADP + phosphate + H(+)</text>
        <dbReference type="Rhea" id="RHEA:11036"/>
        <dbReference type="ChEBI" id="CHEBI:15377"/>
        <dbReference type="ChEBI" id="CHEBI:15378"/>
        <dbReference type="ChEBI" id="CHEBI:30616"/>
        <dbReference type="ChEBI" id="CHEBI:35267"/>
        <dbReference type="ChEBI" id="CHEBI:43474"/>
        <dbReference type="ChEBI" id="CHEBI:456216"/>
        <dbReference type="EC" id="7.6.2.9"/>
    </reaction>
</comment>
<dbReference type="InterPro" id="IPR003439">
    <property type="entry name" value="ABC_transporter-like_ATP-bd"/>
</dbReference>
<feature type="domain" description="ABC transporter" evidence="9">
    <location>
        <begin position="4"/>
        <end position="242"/>
    </location>
</feature>
<keyword evidence="11" id="KW-1185">Reference proteome</keyword>
<dbReference type="PANTHER" id="PTHR43117">
    <property type="entry name" value="OSMOPROTECTANT IMPORT ATP-BINDING PROTEIN OSMV"/>
    <property type="match status" value="1"/>
</dbReference>
<dbReference type="GO" id="GO:0016887">
    <property type="term" value="F:ATP hydrolysis activity"/>
    <property type="evidence" value="ECO:0007669"/>
    <property type="project" value="InterPro"/>
</dbReference>
<dbReference type="Proteomes" id="UP000294292">
    <property type="component" value="Chromosome"/>
</dbReference>
<dbReference type="GO" id="GO:0015418">
    <property type="term" value="F:ABC-type quaternary ammonium compound transporting activity"/>
    <property type="evidence" value="ECO:0007669"/>
    <property type="project" value="UniProtKB-EC"/>
</dbReference>
<dbReference type="InterPro" id="IPR017871">
    <property type="entry name" value="ABC_transporter-like_CS"/>
</dbReference>
<name>A0A4P6ZZF4_9BACL</name>
<dbReference type="PROSITE" id="PS00211">
    <property type="entry name" value="ABC_TRANSPORTER_1"/>
    <property type="match status" value="1"/>
</dbReference>
<sequence>MIMINFKNVTKIYETESKKVTAVNKIDLEIKEGEICVFLGPSGCGKTTLLRMVNRLIPITSGTIEVDGKNSQSLNINDLRRSIGYVIQQNGLFPNMTIEENISVVPKLMGWDRLKMKKRSNELLDLFGLQPDEFSKRFPWELSGGQQQRVGIARALAADPPIMLMDEPFGALDPIIREHIQNEFLRIQKNVKKTILFVSHDVDEAIRLADKIAIFKEGDLMQFDSPDNILSNPKNDFVRDFIGNESSLKRLTLLTVKDLLGKLDHLKKPSVYGQEGSQFTIKLNDNLRTALSIILSSHSGEAWVQDEAGKRLGVLRVSDFESLTSVHPTEMTVAR</sequence>
<evidence type="ECO:0000313" key="11">
    <source>
        <dbReference type="Proteomes" id="UP000294292"/>
    </source>
</evidence>
<comment type="similarity">
    <text evidence="1">Belongs to the ABC transporter superfamily.</text>
</comment>
<dbReference type="SUPFAM" id="SSF52540">
    <property type="entry name" value="P-loop containing nucleoside triphosphate hydrolases"/>
    <property type="match status" value="1"/>
</dbReference>
<evidence type="ECO:0000256" key="6">
    <source>
        <dbReference type="ARBA" id="ARBA00063934"/>
    </source>
</evidence>
<dbReference type="PROSITE" id="PS50893">
    <property type="entry name" value="ABC_TRANSPORTER_2"/>
    <property type="match status" value="1"/>
</dbReference>
<keyword evidence="3" id="KW-0547">Nucleotide-binding</keyword>
<dbReference type="Pfam" id="PF00005">
    <property type="entry name" value="ABC_tran"/>
    <property type="match status" value="1"/>
</dbReference>
<protein>
    <recommendedName>
        <fullName evidence="8">Carnitine transport ATP-binding protein OpuCA</fullName>
        <ecNumber evidence="7">7.6.2.9</ecNumber>
    </recommendedName>
</protein>